<organism evidence="1 2">
    <name type="scientific">Petromyces alliaceus</name>
    <name type="common">Aspergillus alliaceus</name>
    <dbReference type="NCBI Taxonomy" id="209559"/>
    <lineage>
        <taxon>Eukaryota</taxon>
        <taxon>Fungi</taxon>
        <taxon>Dikarya</taxon>
        <taxon>Ascomycota</taxon>
        <taxon>Pezizomycotina</taxon>
        <taxon>Eurotiomycetes</taxon>
        <taxon>Eurotiomycetidae</taxon>
        <taxon>Eurotiales</taxon>
        <taxon>Aspergillaceae</taxon>
        <taxon>Aspergillus</taxon>
        <taxon>Aspergillus subgen. Circumdati</taxon>
    </lineage>
</organism>
<name>A0A5N6FLY4_PETAA</name>
<dbReference type="AlphaFoldDB" id="A0A5N6FLY4"/>
<evidence type="ECO:0000313" key="1">
    <source>
        <dbReference type="EMBL" id="KAF5864552.1"/>
    </source>
</evidence>
<proteinExistence type="predicted"/>
<dbReference type="Proteomes" id="UP000541154">
    <property type="component" value="Unassembled WGS sequence"/>
</dbReference>
<accession>A0A5N6FLY4</accession>
<dbReference type="EMBL" id="SPNV01000032">
    <property type="protein sequence ID" value="KAF5864552.1"/>
    <property type="molecule type" value="Genomic_DNA"/>
</dbReference>
<comment type="caution">
    <text evidence="1">The sequence shown here is derived from an EMBL/GenBank/DDBJ whole genome shotgun (WGS) entry which is preliminary data.</text>
</comment>
<sequence>MAKEEPKPKLYGIRLGIRDDNRPQFASGMLLFVIALAHGAFFNIKSLDNLTQYDLREGPTTEVPQALDVVVGPRSLPQTLITRESQDDKVLVVLFPEPSYWGVKLHLRRCSRQGPLCLL</sequence>
<gene>
    <name evidence="1" type="ORF">ETB97_007384</name>
</gene>
<protein>
    <submittedName>
        <fullName evidence="1">Uncharacterized protein</fullName>
    </submittedName>
</protein>
<reference evidence="1 2" key="1">
    <citation type="submission" date="2019-04" db="EMBL/GenBank/DDBJ databases">
        <title>Aspergillus burnettii sp. nov., novel species from soil in southeast Queensland.</title>
        <authorList>
            <person name="Gilchrist C.L.M."/>
            <person name="Pitt J.I."/>
            <person name="Lange L."/>
            <person name="Lacey H.J."/>
            <person name="Vuong D."/>
            <person name="Midgley D.J."/>
            <person name="Greenfield P."/>
            <person name="Bradbury M."/>
            <person name="Lacey E."/>
            <person name="Busk P.K."/>
            <person name="Pilgaard B."/>
            <person name="Chooi Y.H."/>
            <person name="Piggott A.M."/>
        </authorList>
    </citation>
    <scope>NUCLEOTIDE SEQUENCE [LARGE SCALE GENOMIC DNA]</scope>
    <source>
        <strain evidence="1 2">FRR 5400</strain>
    </source>
</reference>
<accession>A0A8H6ACB3</accession>
<evidence type="ECO:0000313" key="2">
    <source>
        <dbReference type="Proteomes" id="UP000541154"/>
    </source>
</evidence>
<keyword evidence="2" id="KW-1185">Reference proteome</keyword>